<name>A0A146GDV5_TERSA</name>
<dbReference type="InterPro" id="IPR050078">
    <property type="entry name" value="Ribosomal_L11_MeTrfase_PrmA"/>
</dbReference>
<keyword evidence="3" id="KW-0687">Ribonucleoprotein</keyword>
<protein>
    <submittedName>
        <fullName evidence="3">Ribosomal protein L11 methyltransferase</fullName>
    </submittedName>
</protein>
<proteinExistence type="predicted"/>
<dbReference type="PANTHER" id="PTHR43648:SF1">
    <property type="entry name" value="ELECTRON TRANSFER FLAVOPROTEIN BETA SUBUNIT LYSINE METHYLTRANSFERASE"/>
    <property type="match status" value="1"/>
</dbReference>
<dbReference type="GO" id="GO:0005840">
    <property type="term" value="C:ribosome"/>
    <property type="evidence" value="ECO:0007669"/>
    <property type="project" value="UniProtKB-KW"/>
</dbReference>
<comment type="caution">
    <text evidence="3">The sequence shown here is derived from an EMBL/GenBank/DDBJ whole genome shotgun (WGS) entry which is preliminary data.</text>
</comment>
<dbReference type="PANTHER" id="PTHR43648">
    <property type="entry name" value="ELECTRON TRANSFER FLAVOPROTEIN BETA SUBUNIT LYSINE METHYLTRANSFERASE"/>
    <property type="match status" value="1"/>
</dbReference>
<keyword evidence="3" id="KW-0689">Ribosomal protein</keyword>
<dbReference type="CDD" id="cd02440">
    <property type="entry name" value="AdoMet_MTases"/>
    <property type="match status" value="1"/>
</dbReference>
<reference evidence="4" key="1">
    <citation type="journal article" date="2017" name="Genome Announc.">
        <title>Draft Genome Sequence of Terrimicrobium sacchariphilum NM-5T, a Facultative Anaerobic Soil Bacterium of the Class Spartobacteria.</title>
        <authorList>
            <person name="Qiu Y.L."/>
            <person name="Tourlousse D.M."/>
            <person name="Matsuura N."/>
            <person name="Ohashi A."/>
            <person name="Sekiguchi Y."/>
        </authorList>
    </citation>
    <scope>NUCLEOTIDE SEQUENCE [LARGE SCALE GENOMIC DNA]</scope>
    <source>
        <strain evidence="4">NM-5</strain>
    </source>
</reference>
<sequence>MLKVPRVIKNLHRWTRLSSQKWEDAWTERLRFLDPERVVMLTWPNSRALKIEVYCDEPTAKRLVKSFGGRAAKVAPEAFSGTPSAPRAPLAIRGKLKVYSDEVSWREWKDSGRKPPGILIPAGMAFGTGEHATTATCLRFLADVAEELPEDFTALDLGAGSGILAVAAEALGAGAVSAIDYDPAAVRITRQNAKVNGCRRVKSAQGDALEFDERGQYDLVMANLFSEVLISVAPRIVRALKRKGVLIFSGVLRKQAEEVVAAFEAKGLSKPRIVTRGKWCAGICFKGQK</sequence>
<dbReference type="Proteomes" id="UP000076023">
    <property type="component" value="Unassembled WGS sequence"/>
</dbReference>
<keyword evidence="4" id="KW-1185">Reference proteome</keyword>
<dbReference type="RefSeq" id="WP_169809687.1">
    <property type="nucleotide sequence ID" value="NZ_BDCO01000002.1"/>
</dbReference>
<dbReference type="SUPFAM" id="SSF53335">
    <property type="entry name" value="S-adenosyl-L-methionine-dependent methyltransferases"/>
    <property type="match status" value="1"/>
</dbReference>
<dbReference type="InterPro" id="IPR029063">
    <property type="entry name" value="SAM-dependent_MTases_sf"/>
</dbReference>
<dbReference type="GO" id="GO:0032259">
    <property type="term" value="P:methylation"/>
    <property type="evidence" value="ECO:0007669"/>
    <property type="project" value="UniProtKB-KW"/>
</dbReference>
<accession>A0A146GDV5</accession>
<evidence type="ECO:0000256" key="1">
    <source>
        <dbReference type="ARBA" id="ARBA00022603"/>
    </source>
</evidence>
<evidence type="ECO:0000256" key="2">
    <source>
        <dbReference type="ARBA" id="ARBA00022679"/>
    </source>
</evidence>
<evidence type="ECO:0000313" key="4">
    <source>
        <dbReference type="Proteomes" id="UP000076023"/>
    </source>
</evidence>
<dbReference type="Pfam" id="PF06325">
    <property type="entry name" value="PrmA"/>
    <property type="match status" value="1"/>
</dbReference>
<dbReference type="STRING" id="690879.TSACC_23271"/>
<keyword evidence="1 3" id="KW-0489">Methyltransferase</keyword>
<dbReference type="GO" id="GO:0016279">
    <property type="term" value="F:protein-lysine N-methyltransferase activity"/>
    <property type="evidence" value="ECO:0007669"/>
    <property type="project" value="TreeGrafter"/>
</dbReference>
<keyword evidence="2 3" id="KW-0808">Transferase</keyword>
<gene>
    <name evidence="3" type="ORF">TSACC_23271</name>
</gene>
<evidence type="ECO:0000313" key="3">
    <source>
        <dbReference type="EMBL" id="GAT34837.1"/>
    </source>
</evidence>
<organism evidence="3 4">
    <name type="scientific">Terrimicrobium sacchariphilum</name>
    <dbReference type="NCBI Taxonomy" id="690879"/>
    <lineage>
        <taxon>Bacteria</taxon>
        <taxon>Pseudomonadati</taxon>
        <taxon>Verrucomicrobiota</taxon>
        <taxon>Terrimicrobiia</taxon>
        <taxon>Terrimicrobiales</taxon>
        <taxon>Terrimicrobiaceae</taxon>
        <taxon>Terrimicrobium</taxon>
    </lineage>
</organism>
<dbReference type="AlphaFoldDB" id="A0A146GDV5"/>
<dbReference type="FunCoup" id="A0A146GDV5">
    <property type="interactions" value="417"/>
</dbReference>
<dbReference type="EMBL" id="BDCO01000002">
    <property type="protein sequence ID" value="GAT34837.1"/>
    <property type="molecule type" value="Genomic_DNA"/>
</dbReference>
<dbReference type="Gene3D" id="3.40.50.150">
    <property type="entry name" value="Vaccinia Virus protein VP39"/>
    <property type="match status" value="1"/>
</dbReference>
<dbReference type="InParanoid" id="A0A146GDV5"/>